<dbReference type="AlphaFoldDB" id="A0A6L2KXF1"/>
<feature type="region of interest" description="Disordered" evidence="1">
    <location>
        <begin position="47"/>
        <end position="84"/>
    </location>
</feature>
<gene>
    <name evidence="2" type="ORF">Tci_025438</name>
</gene>
<feature type="compositionally biased region" description="Basic and acidic residues" evidence="1">
    <location>
        <begin position="65"/>
        <end position="80"/>
    </location>
</feature>
<protein>
    <submittedName>
        <fullName evidence="2">Uncharacterized protein</fullName>
    </submittedName>
</protein>
<sequence length="135" mass="15174">MRPIYSNHNMAYNDHVHLIQNLQAYVILRTSFQGVEAINSTIESVEAKTSTTKGVNARNSTTEGVEAKTSTKDKGKEKVSENASDVVETRRCTVEVNSQTKFWHVIPTSGNLFEVRSESKRFTVDEGKRTCSCRM</sequence>
<feature type="compositionally biased region" description="Polar residues" evidence="1">
    <location>
        <begin position="47"/>
        <end position="63"/>
    </location>
</feature>
<evidence type="ECO:0000313" key="2">
    <source>
        <dbReference type="EMBL" id="GEU53460.1"/>
    </source>
</evidence>
<comment type="caution">
    <text evidence="2">The sequence shown here is derived from an EMBL/GenBank/DDBJ whole genome shotgun (WGS) entry which is preliminary data.</text>
</comment>
<proteinExistence type="predicted"/>
<evidence type="ECO:0000256" key="1">
    <source>
        <dbReference type="SAM" id="MobiDB-lite"/>
    </source>
</evidence>
<name>A0A6L2KXF1_TANCI</name>
<accession>A0A6L2KXF1</accession>
<organism evidence="2">
    <name type="scientific">Tanacetum cinerariifolium</name>
    <name type="common">Dalmatian daisy</name>
    <name type="synonym">Chrysanthemum cinerariifolium</name>
    <dbReference type="NCBI Taxonomy" id="118510"/>
    <lineage>
        <taxon>Eukaryota</taxon>
        <taxon>Viridiplantae</taxon>
        <taxon>Streptophyta</taxon>
        <taxon>Embryophyta</taxon>
        <taxon>Tracheophyta</taxon>
        <taxon>Spermatophyta</taxon>
        <taxon>Magnoliopsida</taxon>
        <taxon>eudicotyledons</taxon>
        <taxon>Gunneridae</taxon>
        <taxon>Pentapetalae</taxon>
        <taxon>asterids</taxon>
        <taxon>campanulids</taxon>
        <taxon>Asterales</taxon>
        <taxon>Asteraceae</taxon>
        <taxon>Asteroideae</taxon>
        <taxon>Anthemideae</taxon>
        <taxon>Anthemidinae</taxon>
        <taxon>Tanacetum</taxon>
    </lineage>
</organism>
<dbReference type="EMBL" id="BKCJ010003177">
    <property type="protein sequence ID" value="GEU53460.1"/>
    <property type="molecule type" value="Genomic_DNA"/>
</dbReference>
<reference evidence="2" key="1">
    <citation type="journal article" date="2019" name="Sci. Rep.">
        <title>Draft genome of Tanacetum cinerariifolium, the natural source of mosquito coil.</title>
        <authorList>
            <person name="Yamashiro T."/>
            <person name="Shiraishi A."/>
            <person name="Satake H."/>
            <person name="Nakayama K."/>
        </authorList>
    </citation>
    <scope>NUCLEOTIDE SEQUENCE</scope>
</reference>